<sequence length="112" mass="12256">MPSRCDSNTAPHLRPHHSLCIHTPATYNSYASAELSRYTSYTTLNPPYACVVPSQHSSNTAPSSLLTLPHPRRLQYIHTCSALNTPYSLSHPPNPLLQLPSLCSCSVLLACL</sequence>
<dbReference type="EMBL" id="AVOT02006005">
    <property type="protein sequence ID" value="MBW0480534.1"/>
    <property type="molecule type" value="Genomic_DNA"/>
</dbReference>
<dbReference type="AlphaFoldDB" id="A0A9Q3GVI2"/>
<protein>
    <submittedName>
        <fullName evidence="1">Uncharacterized protein</fullName>
    </submittedName>
</protein>
<dbReference type="Proteomes" id="UP000765509">
    <property type="component" value="Unassembled WGS sequence"/>
</dbReference>
<organism evidence="1 2">
    <name type="scientific">Austropuccinia psidii MF-1</name>
    <dbReference type="NCBI Taxonomy" id="1389203"/>
    <lineage>
        <taxon>Eukaryota</taxon>
        <taxon>Fungi</taxon>
        <taxon>Dikarya</taxon>
        <taxon>Basidiomycota</taxon>
        <taxon>Pucciniomycotina</taxon>
        <taxon>Pucciniomycetes</taxon>
        <taxon>Pucciniales</taxon>
        <taxon>Sphaerophragmiaceae</taxon>
        <taxon>Austropuccinia</taxon>
    </lineage>
</organism>
<accession>A0A9Q3GVI2</accession>
<comment type="caution">
    <text evidence="1">The sequence shown here is derived from an EMBL/GenBank/DDBJ whole genome shotgun (WGS) entry which is preliminary data.</text>
</comment>
<evidence type="ECO:0000313" key="2">
    <source>
        <dbReference type="Proteomes" id="UP000765509"/>
    </source>
</evidence>
<reference evidence="1" key="1">
    <citation type="submission" date="2021-03" db="EMBL/GenBank/DDBJ databases">
        <title>Draft genome sequence of rust myrtle Austropuccinia psidii MF-1, a brazilian biotype.</title>
        <authorList>
            <person name="Quecine M.C."/>
            <person name="Pachon D.M.R."/>
            <person name="Bonatelli M.L."/>
            <person name="Correr F.H."/>
            <person name="Franceschini L.M."/>
            <person name="Leite T.F."/>
            <person name="Margarido G.R.A."/>
            <person name="Almeida C.A."/>
            <person name="Ferrarezi J.A."/>
            <person name="Labate C.A."/>
        </authorList>
    </citation>
    <scope>NUCLEOTIDE SEQUENCE</scope>
    <source>
        <strain evidence="1">MF-1</strain>
    </source>
</reference>
<gene>
    <name evidence="1" type="ORF">O181_020249</name>
</gene>
<name>A0A9Q3GVI2_9BASI</name>
<evidence type="ECO:0000313" key="1">
    <source>
        <dbReference type="EMBL" id="MBW0480534.1"/>
    </source>
</evidence>
<proteinExistence type="predicted"/>
<keyword evidence="2" id="KW-1185">Reference proteome</keyword>